<reference evidence="4 5" key="1">
    <citation type="submission" date="2017-04" db="EMBL/GenBank/DDBJ databases">
        <title>The genome sequence of Parageobacillus galactosidasius DSM 18751.</title>
        <authorList>
            <person name="Ramaloko W.T."/>
            <person name="Koen N."/>
            <person name="Polliack S."/>
            <person name="Aliyu H."/>
            <person name="Lebre P."/>
            <person name="Mohr T."/>
            <person name="Oswald F."/>
            <person name="Zwick M."/>
            <person name="Neumann A."/>
            <person name="Syldatk C."/>
            <person name="Cowan D."/>
            <person name="De Maayer P."/>
        </authorList>
    </citation>
    <scope>NUCLEOTIDE SEQUENCE [LARGE SCALE GENOMIC DNA]</scope>
    <source>
        <strain evidence="4 5">DSM 18751</strain>
    </source>
</reference>
<dbReference type="Proteomes" id="UP000198394">
    <property type="component" value="Unassembled WGS sequence"/>
</dbReference>
<keyword evidence="5" id="KW-1185">Reference proteome</keyword>
<accession>A0A226QR76</accession>
<protein>
    <recommendedName>
        <fullName evidence="6">Single-stranded DNA-binding protein</fullName>
    </recommendedName>
</protein>
<sequence>MNFNQFQGQNAGFQGGFQNGFQGGFNGGSNGGFQGNMNNTQDNQDQANVNKSAFMNHAKIQLIGYLTTDPKSEMIGQSKVASSSIAINHKGSKQGDDPDYWNIEIWVNLNQGQSSSLHNFLVDYCKKGRLVFVEGIPYLKKTEAKDPQTKQPILNSQGKPVYTYYPTIRVQNLIAFNGGGSSQSDNSAQQQTQQNQANTMTPPMNQPAFVGQPQGLGQPPAGGMGGFPNAPGSNFSPQQPGAPMPPNGFGAPVGAGR</sequence>
<evidence type="ECO:0008006" key="6">
    <source>
        <dbReference type="Google" id="ProtNLM"/>
    </source>
</evidence>
<evidence type="ECO:0000256" key="2">
    <source>
        <dbReference type="PROSITE-ProRule" id="PRU00252"/>
    </source>
</evidence>
<keyword evidence="1 2" id="KW-0238">DNA-binding</keyword>
<dbReference type="InterPro" id="IPR012340">
    <property type="entry name" value="NA-bd_OB-fold"/>
</dbReference>
<dbReference type="PROSITE" id="PS50935">
    <property type="entry name" value="SSB"/>
    <property type="match status" value="1"/>
</dbReference>
<dbReference type="Pfam" id="PF00436">
    <property type="entry name" value="SSB"/>
    <property type="match status" value="1"/>
</dbReference>
<dbReference type="EMBL" id="NDYL01000001">
    <property type="protein sequence ID" value="OXB94845.1"/>
    <property type="molecule type" value="Genomic_DNA"/>
</dbReference>
<comment type="caution">
    <text evidence="4">The sequence shown here is derived from an EMBL/GenBank/DDBJ whole genome shotgun (WGS) entry which is preliminary data.</text>
</comment>
<evidence type="ECO:0000313" key="5">
    <source>
        <dbReference type="Proteomes" id="UP000198394"/>
    </source>
</evidence>
<evidence type="ECO:0000313" key="4">
    <source>
        <dbReference type="EMBL" id="OXB94845.1"/>
    </source>
</evidence>
<proteinExistence type="predicted"/>
<dbReference type="AlphaFoldDB" id="A0A226QR76"/>
<dbReference type="GO" id="GO:0003697">
    <property type="term" value="F:single-stranded DNA binding"/>
    <property type="evidence" value="ECO:0007669"/>
    <property type="project" value="InterPro"/>
</dbReference>
<feature type="region of interest" description="Disordered" evidence="3">
    <location>
        <begin position="176"/>
        <end position="257"/>
    </location>
</feature>
<name>A0A226QR76_9BACL</name>
<dbReference type="Gene3D" id="2.40.50.140">
    <property type="entry name" value="Nucleic acid-binding proteins"/>
    <property type="match status" value="1"/>
</dbReference>
<organism evidence="4 5">
    <name type="scientific">Parageobacillus galactosidasius</name>
    <dbReference type="NCBI Taxonomy" id="883812"/>
    <lineage>
        <taxon>Bacteria</taxon>
        <taxon>Bacillati</taxon>
        <taxon>Bacillota</taxon>
        <taxon>Bacilli</taxon>
        <taxon>Bacillales</taxon>
        <taxon>Anoxybacillaceae</taxon>
        <taxon>Parageobacillus</taxon>
    </lineage>
</organism>
<dbReference type="SUPFAM" id="SSF50249">
    <property type="entry name" value="Nucleic acid-binding proteins"/>
    <property type="match status" value="1"/>
</dbReference>
<evidence type="ECO:0000256" key="3">
    <source>
        <dbReference type="SAM" id="MobiDB-lite"/>
    </source>
</evidence>
<feature type="region of interest" description="Disordered" evidence="3">
    <location>
        <begin position="17"/>
        <end position="41"/>
    </location>
</feature>
<dbReference type="RefSeq" id="WP_089097300.1">
    <property type="nucleotide sequence ID" value="NZ_NDYL01000001.1"/>
</dbReference>
<gene>
    <name evidence="4" type="ORF">B9L23_08260</name>
</gene>
<feature type="compositionally biased region" description="Low complexity" evidence="3">
    <location>
        <begin position="182"/>
        <end position="199"/>
    </location>
</feature>
<feature type="compositionally biased region" description="Gly residues" evidence="3">
    <location>
        <begin position="17"/>
        <end position="34"/>
    </location>
</feature>
<evidence type="ECO:0000256" key="1">
    <source>
        <dbReference type="ARBA" id="ARBA00023125"/>
    </source>
</evidence>
<dbReference type="InterPro" id="IPR000424">
    <property type="entry name" value="Primosome_PriB/ssb"/>
</dbReference>